<proteinExistence type="predicted"/>
<organism evidence="3 4">
    <name type="scientific">Modestobacter marinus</name>
    <dbReference type="NCBI Taxonomy" id="477641"/>
    <lineage>
        <taxon>Bacteria</taxon>
        <taxon>Bacillati</taxon>
        <taxon>Actinomycetota</taxon>
        <taxon>Actinomycetes</taxon>
        <taxon>Geodermatophilales</taxon>
        <taxon>Geodermatophilaceae</taxon>
        <taxon>Modestobacter</taxon>
    </lineage>
</organism>
<feature type="region of interest" description="Disordered" evidence="1">
    <location>
        <begin position="1"/>
        <end position="54"/>
    </location>
</feature>
<accession>A0ABQ2FTT8</accession>
<gene>
    <name evidence="3" type="ORF">GCM10011589_06820</name>
</gene>
<evidence type="ECO:0000256" key="2">
    <source>
        <dbReference type="SAM" id="Phobius"/>
    </source>
</evidence>
<evidence type="ECO:0000313" key="4">
    <source>
        <dbReference type="Proteomes" id="UP000648663"/>
    </source>
</evidence>
<keyword evidence="2" id="KW-1133">Transmembrane helix</keyword>
<keyword evidence="2" id="KW-0812">Transmembrane</keyword>
<feature type="transmembrane region" description="Helical" evidence="2">
    <location>
        <begin position="79"/>
        <end position="97"/>
    </location>
</feature>
<keyword evidence="4" id="KW-1185">Reference proteome</keyword>
<reference evidence="4" key="1">
    <citation type="journal article" date="2019" name="Int. J. Syst. Evol. Microbiol.">
        <title>The Global Catalogue of Microorganisms (GCM) 10K type strain sequencing project: providing services to taxonomists for standard genome sequencing and annotation.</title>
        <authorList>
            <consortium name="The Broad Institute Genomics Platform"/>
            <consortium name="The Broad Institute Genome Sequencing Center for Infectious Disease"/>
            <person name="Wu L."/>
            <person name="Ma J."/>
        </authorList>
    </citation>
    <scope>NUCLEOTIDE SEQUENCE [LARGE SCALE GENOMIC DNA]</scope>
    <source>
        <strain evidence="4">CGMCC 4.5581</strain>
    </source>
</reference>
<protein>
    <submittedName>
        <fullName evidence="3">Uncharacterized protein</fullName>
    </submittedName>
</protein>
<sequence>MVQEDVAEATAGVSGQSAVRGRSGGTLGGMSSPYGAGRRRGEAERAAASRSTRMHYARDVNDERALADDRPTIRRSRHWTWLAIAIVVMSVLAVAGGRGAEEVPITADCDAPRIAVASSVVTAGQPLRFRVTGAEDVDYVMTLDGEPVRGDAGSTVSYTQTPAGPAFRLPQCVSPTLQLAAPAGDGVHDLAMLRLAADGTTEQVATVPVRVSGTR</sequence>
<name>A0ABQ2FTT8_9ACTN</name>
<dbReference type="EMBL" id="BMMI01000001">
    <property type="protein sequence ID" value="GGL53372.1"/>
    <property type="molecule type" value="Genomic_DNA"/>
</dbReference>
<comment type="caution">
    <text evidence="3">The sequence shown here is derived from an EMBL/GenBank/DDBJ whole genome shotgun (WGS) entry which is preliminary data.</text>
</comment>
<dbReference type="Proteomes" id="UP000648663">
    <property type="component" value="Unassembled WGS sequence"/>
</dbReference>
<keyword evidence="2" id="KW-0472">Membrane</keyword>
<evidence type="ECO:0000313" key="3">
    <source>
        <dbReference type="EMBL" id="GGL53372.1"/>
    </source>
</evidence>
<evidence type="ECO:0000256" key="1">
    <source>
        <dbReference type="SAM" id="MobiDB-lite"/>
    </source>
</evidence>